<reference evidence="3 4" key="2">
    <citation type="submission" date="2018-03" db="EMBL/GenBank/DDBJ databases">
        <title>The ancient ancestry and fast evolution of plastids.</title>
        <authorList>
            <person name="Moore K.R."/>
            <person name="Magnabosco C."/>
            <person name="Momper L."/>
            <person name="Gold D.A."/>
            <person name="Bosak T."/>
            <person name="Fournier G.P."/>
        </authorList>
    </citation>
    <scope>NUCLEOTIDE SEQUENCE [LARGE SCALE GENOMIC DNA]</scope>
    <source>
        <strain evidence="3 4">ULC18</strain>
    </source>
</reference>
<dbReference type="OrthoDB" id="9801263at2"/>
<protein>
    <submittedName>
        <fullName evidence="3">DUF1016 domain-containing protein</fullName>
    </submittedName>
</protein>
<feature type="domain" description="YhcG N-terminal" evidence="2">
    <location>
        <begin position="2"/>
        <end position="146"/>
    </location>
</feature>
<sequence>MEAARRAAARSVNAIMTATYWEIGRRIVALEQRGESRAEYGKQIIERLAKDLSDRFGRGFQKTNLFQMRAFYLAYPDLEQSFSPETLSPEIFQTLSGKFPLPWSHYVKLLSVKAPEARTFYETEALRGGWSVRQLSRQISTQYYERALLSRHKAAMLEKGVALRPEDAVTPEEELKDPFVLEFLDLKDEYSESDLEAALIRHIESFLLELGGDFTFVGRQRRLRIGDQWFRVDLLFFHRRLRCLVIIDLKLGEFTYADAGQMHMYLNYAREHWTYPDENPPVGLILCNKKNEAVAHYALEGLSNILAAEYQTALPDEKLLTAELERTRKAIEKRLTA</sequence>
<dbReference type="InterPro" id="IPR009362">
    <property type="entry name" value="YhcG_C"/>
</dbReference>
<dbReference type="AlphaFoldDB" id="A0A2T1E856"/>
<evidence type="ECO:0000313" key="3">
    <source>
        <dbReference type="EMBL" id="PSB28874.1"/>
    </source>
</evidence>
<organism evidence="3 4">
    <name type="scientific">Stenomitos frigidus ULC18</name>
    <dbReference type="NCBI Taxonomy" id="2107698"/>
    <lineage>
        <taxon>Bacteria</taxon>
        <taxon>Bacillati</taxon>
        <taxon>Cyanobacteriota</taxon>
        <taxon>Cyanophyceae</taxon>
        <taxon>Leptolyngbyales</taxon>
        <taxon>Leptolyngbyaceae</taxon>
        <taxon>Stenomitos</taxon>
    </lineage>
</organism>
<dbReference type="InterPro" id="IPR011856">
    <property type="entry name" value="tRNA_endonuc-like_dom_sf"/>
</dbReference>
<reference evidence="4" key="1">
    <citation type="submission" date="2018-02" db="EMBL/GenBank/DDBJ databases">
        <authorList>
            <person name="Moore K."/>
            <person name="Momper L."/>
        </authorList>
    </citation>
    <scope>NUCLEOTIDE SEQUENCE [LARGE SCALE GENOMIC DNA]</scope>
    <source>
        <strain evidence="4">ULC18</strain>
    </source>
</reference>
<evidence type="ECO:0000259" key="1">
    <source>
        <dbReference type="Pfam" id="PF06250"/>
    </source>
</evidence>
<dbReference type="InterPro" id="IPR053148">
    <property type="entry name" value="PD-DEXK-like_domain"/>
</dbReference>
<dbReference type="InterPro" id="IPR041527">
    <property type="entry name" value="YhcG_N"/>
</dbReference>
<evidence type="ECO:0000259" key="2">
    <source>
        <dbReference type="Pfam" id="PF17761"/>
    </source>
</evidence>
<gene>
    <name evidence="3" type="ORF">C7B82_12510</name>
</gene>
<dbReference type="Proteomes" id="UP000239576">
    <property type="component" value="Unassembled WGS sequence"/>
</dbReference>
<dbReference type="EMBL" id="PVWK01000072">
    <property type="protein sequence ID" value="PSB28874.1"/>
    <property type="molecule type" value="Genomic_DNA"/>
</dbReference>
<dbReference type="Pfam" id="PF06250">
    <property type="entry name" value="YhcG_C"/>
    <property type="match status" value="1"/>
</dbReference>
<dbReference type="GO" id="GO:0003676">
    <property type="term" value="F:nucleic acid binding"/>
    <property type="evidence" value="ECO:0007669"/>
    <property type="project" value="InterPro"/>
</dbReference>
<name>A0A2T1E856_9CYAN</name>
<dbReference type="PANTHER" id="PTHR30547">
    <property type="entry name" value="UNCHARACTERIZED PROTEIN YHCG-RELATED"/>
    <property type="match status" value="1"/>
</dbReference>
<dbReference type="PANTHER" id="PTHR30547:SF5">
    <property type="entry name" value="NUCLEASE YHCG-RELATED"/>
    <property type="match status" value="1"/>
</dbReference>
<dbReference type="Pfam" id="PF17761">
    <property type="entry name" value="DUF1016_N"/>
    <property type="match status" value="1"/>
</dbReference>
<proteinExistence type="predicted"/>
<keyword evidence="4" id="KW-1185">Reference proteome</keyword>
<evidence type="ECO:0000313" key="4">
    <source>
        <dbReference type="Proteomes" id="UP000239576"/>
    </source>
</evidence>
<feature type="domain" description="YhcG PDDEXK nuclease" evidence="1">
    <location>
        <begin position="173"/>
        <end position="321"/>
    </location>
</feature>
<accession>A0A2T1E856</accession>
<dbReference type="Gene3D" id="3.40.1350.10">
    <property type="match status" value="1"/>
</dbReference>
<comment type="caution">
    <text evidence="3">The sequence shown here is derived from an EMBL/GenBank/DDBJ whole genome shotgun (WGS) entry which is preliminary data.</text>
</comment>